<keyword evidence="3 7" id="KW-1133">Transmembrane helix</keyword>
<keyword evidence="6 7" id="KW-0472">Membrane</keyword>
<evidence type="ECO:0000256" key="1">
    <source>
        <dbReference type="ARBA" id="ARBA00004127"/>
    </source>
</evidence>
<evidence type="ECO:0000256" key="7">
    <source>
        <dbReference type="SAM" id="Phobius"/>
    </source>
</evidence>
<feature type="transmembrane region" description="Helical" evidence="7">
    <location>
        <begin position="156"/>
        <end position="186"/>
    </location>
</feature>
<evidence type="ECO:0000256" key="2">
    <source>
        <dbReference type="ARBA" id="ARBA00022692"/>
    </source>
</evidence>
<evidence type="ECO:0000313" key="9">
    <source>
        <dbReference type="EMBL" id="MBK0383012.1"/>
    </source>
</evidence>
<feature type="transmembrane region" description="Helical" evidence="7">
    <location>
        <begin position="28"/>
        <end position="45"/>
    </location>
</feature>
<gene>
    <name evidence="9" type="ORF">I5M32_08575</name>
</gene>
<comment type="subcellular location">
    <subcellularLocation>
        <location evidence="1">Endomembrane system</location>
        <topology evidence="1">Multi-pass membrane protein</topology>
    </subcellularLocation>
</comment>
<proteinExistence type="predicted"/>
<feature type="transmembrane region" description="Helical" evidence="7">
    <location>
        <begin position="100"/>
        <end position="117"/>
    </location>
</feature>
<evidence type="ECO:0000256" key="6">
    <source>
        <dbReference type="ARBA" id="ARBA00023136"/>
    </source>
</evidence>
<dbReference type="Proteomes" id="UP000660024">
    <property type="component" value="Unassembled WGS sequence"/>
</dbReference>
<feature type="transmembrane region" description="Helical" evidence="7">
    <location>
        <begin position="65"/>
        <end position="88"/>
    </location>
</feature>
<keyword evidence="10" id="KW-1185">Reference proteome</keyword>
<dbReference type="Pfam" id="PF04116">
    <property type="entry name" value="FA_hydroxylase"/>
    <property type="match status" value="1"/>
</dbReference>
<organism evidence="9 10">
    <name type="scientific">Pedobacter segetis</name>
    <dbReference type="NCBI Taxonomy" id="2793069"/>
    <lineage>
        <taxon>Bacteria</taxon>
        <taxon>Pseudomonadati</taxon>
        <taxon>Bacteroidota</taxon>
        <taxon>Sphingobacteriia</taxon>
        <taxon>Sphingobacteriales</taxon>
        <taxon>Sphingobacteriaceae</taxon>
        <taxon>Pedobacter</taxon>
    </lineage>
</organism>
<keyword evidence="5" id="KW-0443">Lipid metabolism</keyword>
<evidence type="ECO:0000256" key="5">
    <source>
        <dbReference type="ARBA" id="ARBA00023098"/>
    </source>
</evidence>
<dbReference type="InterPro" id="IPR006694">
    <property type="entry name" value="Fatty_acid_hydroxylase"/>
</dbReference>
<sequence>MMKILYLFGADKIPFSQMIHLEKNAPNLIIYAIPVMAILTFLEIYHSYKKEKKNYPLKETLGSTVVGLGNVALGLLVKIGLLYMAIWIYDLVPWRMELNWWMLIPCYLLFDLCSYWSHRVSHENRFFWATHIVHHSAENYNLSVSFRLSWVQNIKIVFFLPIFFLGFHPIIIFVVSQASVLFQFWVHTEYIKKLHPAFEYVLATPSNHRVHHGTQEKYLDKNYAATFIFWDRMFGTYQKEEERPDYGLTNKIGNRFNPLFLNFHEYGDMIKDVKEAKTWRRKLFFIFGSPLRIYKDKNDIT</sequence>
<dbReference type="RefSeq" id="WP_200585818.1">
    <property type="nucleotide sequence ID" value="NZ_JAEHFY010000010.1"/>
</dbReference>
<evidence type="ECO:0000256" key="3">
    <source>
        <dbReference type="ARBA" id="ARBA00022989"/>
    </source>
</evidence>
<dbReference type="PANTHER" id="PTHR21624">
    <property type="entry name" value="STEROL DESATURASE-RELATED PROTEIN"/>
    <property type="match status" value="1"/>
</dbReference>
<feature type="domain" description="Fatty acid hydroxylase" evidence="8">
    <location>
        <begin position="106"/>
        <end position="236"/>
    </location>
</feature>
<keyword evidence="4" id="KW-0560">Oxidoreductase</keyword>
<dbReference type="InterPro" id="IPR051689">
    <property type="entry name" value="Sterol_desaturase/TMEM195"/>
</dbReference>
<keyword evidence="2 7" id="KW-0812">Transmembrane</keyword>
<protein>
    <submittedName>
        <fullName evidence="9">Sterol desaturase family protein</fullName>
    </submittedName>
</protein>
<reference evidence="9 10" key="1">
    <citation type="submission" date="2020-12" db="EMBL/GenBank/DDBJ databases">
        <title>Bacterial novel species Pedobacter sp. SD-b isolated from soil.</title>
        <authorList>
            <person name="Jung H.-Y."/>
        </authorList>
    </citation>
    <scope>NUCLEOTIDE SEQUENCE [LARGE SCALE GENOMIC DNA]</scope>
    <source>
        <strain evidence="9 10">SD-b</strain>
    </source>
</reference>
<accession>A0ABS1BJJ2</accession>
<evidence type="ECO:0000256" key="4">
    <source>
        <dbReference type="ARBA" id="ARBA00023002"/>
    </source>
</evidence>
<comment type="caution">
    <text evidence="9">The sequence shown here is derived from an EMBL/GenBank/DDBJ whole genome shotgun (WGS) entry which is preliminary data.</text>
</comment>
<dbReference type="EMBL" id="JAEHFY010000010">
    <property type="protein sequence ID" value="MBK0383012.1"/>
    <property type="molecule type" value="Genomic_DNA"/>
</dbReference>
<dbReference type="PANTHER" id="PTHR21624:SF1">
    <property type="entry name" value="ALKYLGLYCEROL MONOOXYGENASE"/>
    <property type="match status" value="1"/>
</dbReference>
<name>A0ABS1BJJ2_9SPHI</name>
<evidence type="ECO:0000259" key="8">
    <source>
        <dbReference type="Pfam" id="PF04116"/>
    </source>
</evidence>
<evidence type="ECO:0000313" key="10">
    <source>
        <dbReference type="Proteomes" id="UP000660024"/>
    </source>
</evidence>